<feature type="domain" description="Transketolase N-terminal" evidence="4">
    <location>
        <begin position="53"/>
        <end position="256"/>
    </location>
</feature>
<organism evidence="5 6">
    <name type="scientific">Candidatus Komeilibacteria bacterium CG_4_10_14_0_2_um_filter_37_10</name>
    <dbReference type="NCBI Taxonomy" id="1974470"/>
    <lineage>
        <taxon>Bacteria</taxon>
        <taxon>Candidatus Komeiliibacteriota</taxon>
    </lineage>
</organism>
<name>A0A2M7VEJ0_9BACT</name>
<gene>
    <name evidence="5" type="ORF">COX77_02940</name>
</gene>
<dbReference type="PANTHER" id="PTHR47514:SF1">
    <property type="entry name" value="TRANSKETOLASE N-TERMINAL SECTION-RELATED"/>
    <property type="match status" value="1"/>
</dbReference>
<comment type="cofactor">
    <cofactor evidence="1">
        <name>thiamine diphosphate</name>
        <dbReference type="ChEBI" id="CHEBI:58937"/>
    </cofactor>
</comment>
<comment type="similarity">
    <text evidence="2">Belongs to the transketolase family.</text>
</comment>
<evidence type="ECO:0000313" key="5">
    <source>
        <dbReference type="EMBL" id="PIZ98944.1"/>
    </source>
</evidence>
<proteinExistence type="inferred from homology"/>
<dbReference type="Pfam" id="PF00456">
    <property type="entry name" value="Transketolase_N"/>
    <property type="match status" value="1"/>
</dbReference>
<dbReference type="Gene3D" id="3.40.50.970">
    <property type="match status" value="1"/>
</dbReference>
<evidence type="ECO:0000313" key="6">
    <source>
        <dbReference type="Proteomes" id="UP000230405"/>
    </source>
</evidence>
<protein>
    <submittedName>
        <fullName evidence="5">Transketolase</fullName>
    </submittedName>
</protein>
<dbReference type="EMBL" id="PFPO01000055">
    <property type="protein sequence ID" value="PIZ98944.1"/>
    <property type="molecule type" value="Genomic_DNA"/>
</dbReference>
<evidence type="ECO:0000256" key="2">
    <source>
        <dbReference type="ARBA" id="ARBA00007131"/>
    </source>
</evidence>
<dbReference type="Proteomes" id="UP000230405">
    <property type="component" value="Unassembled WGS sequence"/>
</dbReference>
<reference evidence="6" key="1">
    <citation type="submission" date="2017-09" db="EMBL/GenBank/DDBJ databases">
        <title>Depth-based differentiation of microbial function through sediment-hosted aquifers and enrichment of novel symbionts in the deep terrestrial subsurface.</title>
        <authorList>
            <person name="Probst A.J."/>
            <person name="Ladd B."/>
            <person name="Jarett J.K."/>
            <person name="Geller-Mcgrath D.E."/>
            <person name="Sieber C.M.K."/>
            <person name="Emerson J.B."/>
            <person name="Anantharaman K."/>
            <person name="Thomas B.C."/>
            <person name="Malmstrom R."/>
            <person name="Stieglmeier M."/>
            <person name="Klingl A."/>
            <person name="Woyke T."/>
            <person name="Ryan C.M."/>
            <person name="Banfield J.F."/>
        </authorList>
    </citation>
    <scope>NUCLEOTIDE SEQUENCE [LARGE SCALE GENOMIC DNA]</scope>
</reference>
<evidence type="ECO:0000256" key="1">
    <source>
        <dbReference type="ARBA" id="ARBA00001964"/>
    </source>
</evidence>
<dbReference type="PANTHER" id="PTHR47514">
    <property type="entry name" value="TRANSKETOLASE N-TERMINAL SECTION-RELATED"/>
    <property type="match status" value="1"/>
</dbReference>
<comment type="caution">
    <text evidence="5">The sequence shown here is derived from an EMBL/GenBank/DDBJ whole genome shotgun (WGS) entry which is preliminary data.</text>
</comment>
<dbReference type="SUPFAM" id="SSF52518">
    <property type="entry name" value="Thiamin diphosphate-binding fold (THDP-binding)"/>
    <property type="match status" value="1"/>
</dbReference>
<accession>A0A2M7VEJ0</accession>
<sequence>MINTEKQNLMPLQKRLALKLVNLHYQTQTGHLGCSLSCLQLIIGFVLLNRDPKDVFILSKAHAGSALYVCLNELQEIDDQILATYMQNGTTLGVHPVANCFPRIKYTLGSLGHGLPIATGLALAKKLKKESGLVIVLLSDGETNSGSCWEAMHFAKKHNLNNLVVIIDHNGFQGFGATAEVLGDTASPLLWRNFSNQLIEINGHDQIQINNSLITAQNNSSSEPMIIIANTIKGHGISFLENSVAAHYQILNEEQHKRALLDLQKYA</sequence>
<evidence type="ECO:0000256" key="3">
    <source>
        <dbReference type="ARBA" id="ARBA00023052"/>
    </source>
</evidence>
<keyword evidence="3" id="KW-0786">Thiamine pyrophosphate</keyword>
<dbReference type="AlphaFoldDB" id="A0A2M7VEJ0"/>
<dbReference type="InterPro" id="IPR029061">
    <property type="entry name" value="THDP-binding"/>
</dbReference>
<evidence type="ECO:0000259" key="4">
    <source>
        <dbReference type="Pfam" id="PF00456"/>
    </source>
</evidence>
<dbReference type="InterPro" id="IPR005474">
    <property type="entry name" value="Transketolase_N"/>
</dbReference>